<evidence type="ECO:0000313" key="2">
    <source>
        <dbReference type="EMBL" id="KAJ9693543.1"/>
    </source>
</evidence>
<protein>
    <recommendedName>
        <fullName evidence="1">Reverse transcriptase zinc-binding domain-containing protein</fullName>
    </recommendedName>
</protein>
<dbReference type="Proteomes" id="UP001168098">
    <property type="component" value="Unassembled WGS sequence"/>
</dbReference>
<dbReference type="EMBL" id="JARBHA010000008">
    <property type="protein sequence ID" value="KAJ9693543.1"/>
    <property type="molecule type" value="Genomic_DNA"/>
</dbReference>
<dbReference type="AlphaFoldDB" id="A0AA38ZQR0"/>
<feature type="domain" description="Reverse transcriptase zinc-binding" evidence="1">
    <location>
        <begin position="25"/>
        <end position="109"/>
    </location>
</feature>
<accession>A0AA38ZQR0</accession>
<reference evidence="2 3" key="1">
    <citation type="journal article" date="2023" name="BMC Biotechnol.">
        <title>Vitis rotundifolia cv Carlos genome sequencing.</title>
        <authorList>
            <person name="Huff M."/>
            <person name="Hulse-Kemp A."/>
            <person name="Scheffler B."/>
            <person name="Youngblood R."/>
            <person name="Simpson S."/>
            <person name="Babiker E."/>
            <person name="Staton M."/>
        </authorList>
    </citation>
    <scope>NUCLEOTIDE SEQUENCE [LARGE SCALE GENOMIC DNA]</scope>
    <source>
        <tissue evidence="2">Leaf</tissue>
    </source>
</reference>
<sequence length="182" mass="21486">MTIQGKVNAELEDRMVWKKTKSGIFTVKSLYNAIEPRNTIWFPRNIIWCPYVPPEVGFFAWEALWGKVLTLDQLKRRGWTLANRCFFCLAEDQSTNHILIHYTKTRVLWKLLFALFGVTWVLPCSVRETLLGWYGSFVGKKSAEKAWKLALLCLFWAVWKEINRIAFNNEEFSVHRLKYSFV</sequence>
<organism evidence="2 3">
    <name type="scientific">Vitis rotundifolia</name>
    <name type="common">Muscadine grape</name>
    <dbReference type="NCBI Taxonomy" id="103349"/>
    <lineage>
        <taxon>Eukaryota</taxon>
        <taxon>Viridiplantae</taxon>
        <taxon>Streptophyta</taxon>
        <taxon>Embryophyta</taxon>
        <taxon>Tracheophyta</taxon>
        <taxon>Spermatophyta</taxon>
        <taxon>Magnoliopsida</taxon>
        <taxon>eudicotyledons</taxon>
        <taxon>Gunneridae</taxon>
        <taxon>Pentapetalae</taxon>
        <taxon>rosids</taxon>
        <taxon>Vitales</taxon>
        <taxon>Vitaceae</taxon>
        <taxon>Viteae</taxon>
        <taxon>Vitis</taxon>
    </lineage>
</organism>
<gene>
    <name evidence="2" type="ORF">PVL29_009476</name>
</gene>
<dbReference type="Pfam" id="PF13966">
    <property type="entry name" value="zf-RVT"/>
    <property type="match status" value="1"/>
</dbReference>
<proteinExistence type="predicted"/>
<name>A0AA38ZQR0_VITRO</name>
<evidence type="ECO:0000259" key="1">
    <source>
        <dbReference type="Pfam" id="PF13966"/>
    </source>
</evidence>
<keyword evidence="3" id="KW-1185">Reference proteome</keyword>
<evidence type="ECO:0000313" key="3">
    <source>
        <dbReference type="Proteomes" id="UP001168098"/>
    </source>
</evidence>
<comment type="caution">
    <text evidence="2">The sequence shown here is derived from an EMBL/GenBank/DDBJ whole genome shotgun (WGS) entry which is preliminary data.</text>
</comment>
<dbReference type="InterPro" id="IPR026960">
    <property type="entry name" value="RVT-Znf"/>
</dbReference>